<dbReference type="PANTHER" id="PTHR46796:SF13">
    <property type="entry name" value="HTH-TYPE TRANSCRIPTIONAL ACTIVATOR RHAS"/>
    <property type="match status" value="1"/>
</dbReference>
<dbReference type="InterPro" id="IPR009057">
    <property type="entry name" value="Homeodomain-like_sf"/>
</dbReference>
<evidence type="ECO:0000259" key="4">
    <source>
        <dbReference type="PROSITE" id="PS01124"/>
    </source>
</evidence>
<evidence type="ECO:0000256" key="2">
    <source>
        <dbReference type="ARBA" id="ARBA00023125"/>
    </source>
</evidence>
<name>A0ABQ5QAZ4_9BACT</name>
<dbReference type="Gene3D" id="3.30.450.20">
    <property type="entry name" value="PAS domain"/>
    <property type="match status" value="1"/>
</dbReference>
<evidence type="ECO:0000313" key="6">
    <source>
        <dbReference type="Proteomes" id="UP001165069"/>
    </source>
</evidence>
<dbReference type="InterPro" id="IPR018060">
    <property type="entry name" value="HTH_AraC"/>
</dbReference>
<dbReference type="EMBL" id="BSDE01000001">
    <property type="protein sequence ID" value="GLH71719.1"/>
    <property type="molecule type" value="Genomic_DNA"/>
</dbReference>
<evidence type="ECO:0000256" key="3">
    <source>
        <dbReference type="ARBA" id="ARBA00023163"/>
    </source>
</evidence>
<gene>
    <name evidence="5" type="ORF">GETHLI_02210</name>
</gene>
<dbReference type="PANTHER" id="PTHR46796">
    <property type="entry name" value="HTH-TYPE TRANSCRIPTIONAL ACTIVATOR RHAS-RELATED"/>
    <property type="match status" value="1"/>
</dbReference>
<dbReference type="SMART" id="SM00342">
    <property type="entry name" value="HTH_ARAC"/>
    <property type="match status" value="1"/>
</dbReference>
<keyword evidence="3" id="KW-0804">Transcription</keyword>
<dbReference type="Pfam" id="PF12833">
    <property type="entry name" value="HTH_18"/>
    <property type="match status" value="1"/>
</dbReference>
<feature type="domain" description="HTH araC/xylS-type" evidence="4">
    <location>
        <begin position="148"/>
        <end position="246"/>
    </location>
</feature>
<proteinExistence type="predicted"/>
<dbReference type="RefSeq" id="WP_285569168.1">
    <property type="nucleotide sequence ID" value="NZ_BSDE01000001.1"/>
</dbReference>
<dbReference type="PROSITE" id="PS00041">
    <property type="entry name" value="HTH_ARAC_FAMILY_1"/>
    <property type="match status" value="1"/>
</dbReference>
<dbReference type="InterPro" id="IPR035965">
    <property type="entry name" value="PAS-like_dom_sf"/>
</dbReference>
<dbReference type="InterPro" id="IPR050204">
    <property type="entry name" value="AraC_XylS_family_regulators"/>
</dbReference>
<dbReference type="Gene3D" id="1.10.10.60">
    <property type="entry name" value="Homeodomain-like"/>
    <property type="match status" value="1"/>
</dbReference>
<organism evidence="5 6">
    <name type="scientific">Geothrix limicola</name>
    <dbReference type="NCBI Taxonomy" id="2927978"/>
    <lineage>
        <taxon>Bacteria</taxon>
        <taxon>Pseudomonadati</taxon>
        <taxon>Acidobacteriota</taxon>
        <taxon>Holophagae</taxon>
        <taxon>Holophagales</taxon>
        <taxon>Holophagaceae</taxon>
        <taxon>Geothrix</taxon>
    </lineage>
</organism>
<sequence length="255" mass="28079">MPLPRVSGLDALLSRLDSLGFVEELFDHVRDAVFTVKDPEGRYLAMSRSGVERCGLPSKEAALGKSAFDLWPADMARRYAEQDARLFRTGRPIVDALDLTLYPDLRPGWCLTQKVPLKDTGGRVVALACLSTDLPEPSRAGFIDAPFAAAVDHIHGHFAEGLRLEELAALAGLSLGQFERRMRKLFHLSPGQYVMKVRIQAAAQALADSDHPIAAIADEVGFCDQAALSRHFKQVVGLSPAAYRKWAWERTEKPS</sequence>
<evidence type="ECO:0000256" key="1">
    <source>
        <dbReference type="ARBA" id="ARBA00023015"/>
    </source>
</evidence>
<dbReference type="PROSITE" id="PS01124">
    <property type="entry name" value="HTH_ARAC_FAMILY_2"/>
    <property type="match status" value="1"/>
</dbReference>
<keyword evidence="1" id="KW-0805">Transcription regulation</keyword>
<keyword evidence="2" id="KW-0238">DNA-binding</keyword>
<dbReference type="Pfam" id="PF08448">
    <property type="entry name" value="PAS_4"/>
    <property type="match status" value="1"/>
</dbReference>
<dbReference type="InterPro" id="IPR013656">
    <property type="entry name" value="PAS_4"/>
</dbReference>
<keyword evidence="6" id="KW-1185">Reference proteome</keyword>
<dbReference type="SUPFAM" id="SSF55785">
    <property type="entry name" value="PYP-like sensor domain (PAS domain)"/>
    <property type="match status" value="1"/>
</dbReference>
<protein>
    <submittedName>
        <fullName evidence="5">Transcriptional regulator</fullName>
    </submittedName>
</protein>
<evidence type="ECO:0000313" key="5">
    <source>
        <dbReference type="EMBL" id="GLH71719.1"/>
    </source>
</evidence>
<accession>A0ABQ5QAZ4</accession>
<dbReference type="SUPFAM" id="SSF46689">
    <property type="entry name" value="Homeodomain-like"/>
    <property type="match status" value="2"/>
</dbReference>
<reference evidence="5 6" key="1">
    <citation type="journal article" date="2023" name="Antonie Van Leeuwenhoek">
        <title>Mesoterricola silvestris gen. nov., sp. nov., Mesoterricola sediminis sp. nov., Geothrix oryzae sp. nov., Geothrix edaphica sp. nov., Geothrix rubra sp. nov., and Geothrix limicola sp. nov., six novel members of Acidobacteriota isolated from soils.</title>
        <authorList>
            <person name="Itoh H."/>
            <person name="Sugisawa Y."/>
            <person name="Mise K."/>
            <person name="Xu Z."/>
            <person name="Kuniyasu M."/>
            <person name="Ushijima N."/>
            <person name="Kawano K."/>
            <person name="Kobayashi E."/>
            <person name="Shiratori Y."/>
            <person name="Masuda Y."/>
            <person name="Senoo K."/>
        </authorList>
    </citation>
    <scope>NUCLEOTIDE SEQUENCE [LARGE SCALE GENOMIC DNA]</scope>
    <source>
        <strain evidence="5 6">Red804</strain>
    </source>
</reference>
<dbReference type="InterPro" id="IPR018062">
    <property type="entry name" value="HTH_AraC-typ_CS"/>
</dbReference>
<comment type="caution">
    <text evidence="5">The sequence shown here is derived from an EMBL/GenBank/DDBJ whole genome shotgun (WGS) entry which is preliminary data.</text>
</comment>
<dbReference type="Proteomes" id="UP001165069">
    <property type="component" value="Unassembled WGS sequence"/>
</dbReference>